<organism evidence="5 6">
    <name type="scientific">Meloidogyne floridensis</name>
    <dbReference type="NCBI Taxonomy" id="298350"/>
    <lineage>
        <taxon>Eukaryota</taxon>
        <taxon>Metazoa</taxon>
        <taxon>Ecdysozoa</taxon>
        <taxon>Nematoda</taxon>
        <taxon>Chromadorea</taxon>
        <taxon>Rhabditida</taxon>
        <taxon>Tylenchina</taxon>
        <taxon>Tylenchomorpha</taxon>
        <taxon>Tylenchoidea</taxon>
        <taxon>Meloidogynidae</taxon>
        <taxon>Meloidogyninae</taxon>
        <taxon>Meloidogyne</taxon>
    </lineage>
</organism>
<dbReference type="InterPro" id="IPR044898">
    <property type="entry name" value="CDI_dom_sf"/>
</dbReference>
<keyword evidence="5" id="KW-1185">Reference proteome</keyword>
<dbReference type="AlphaFoldDB" id="A0A915P4X9"/>
<comment type="similarity">
    <text evidence="1">Belongs to the CDI family.</text>
</comment>
<evidence type="ECO:0000256" key="1">
    <source>
        <dbReference type="ARBA" id="ARBA00006726"/>
    </source>
</evidence>
<dbReference type="Gene3D" id="4.10.365.10">
    <property type="entry name" value="p27"/>
    <property type="match status" value="1"/>
</dbReference>
<protein>
    <submittedName>
        <fullName evidence="6">Cyclin-dependent kinase inhibitor domain-containing protein</fullName>
    </submittedName>
</protein>
<dbReference type="GO" id="GO:0004861">
    <property type="term" value="F:cyclin-dependent protein serine/threonine kinase inhibitor activity"/>
    <property type="evidence" value="ECO:0007669"/>
    <property type="project" value="InterPro"/>
</dbReference>
<name>A0A915P4X9_9BILA</name>
<dbReference type="GO" id="GO:0051726">
    <property type="term" value="P:regulation of cell cycle"/>
    <property type="evidence" value="ECO:0007669"/>
    <property type="project" value="InterPro"/>
</dbReference>
<evidence type="ECO:0000313" key="5">
    <source>
        <dbReference type="Proteomes" id="UP000887560"/>
    </source>
</evidence>
<dbReference type="WBParaSite" id="scf7180000422687.g9421">
    <property type="protein sequence ID" value="scf7180000422687.g9421"/>
    <property type="gene ID" value="scf7180000422687.g9421"/>
</dbReference>
<feature type="compositionally biased region" description="Low complexity" evidence="3">
    <location>
        <begin position="112"/>
        <end position="127"/>
    </location>
</feature>
<evidence type="ECO:0000256" key="3">
    <source>
        <dbReference type="SAM" id="MobiDB-lite"/>
    </source>
</evidence>
<dbReference type="GO" id="GO:0005634">
    <property type="term" value="C:nucleus"/>
    <property type="evidence" value="ECO:0007669"/>
    <property type="project" value="InterPro"/>
</dbReference>
<reference evidence="6" key="1">
    <citation type="submission" date="2022-11" db="UniProtKB">
        <authorList>
            <consortium name="WormBaseParasite"/>
        </authorList>
    </citation>
    <scope>IDENTIFICATION</scope>
</reference>
<accession>A0A915P4X9</accession>
<evidence type="ECO:0000313" key="6">
    <source>
        <dbReference type="WBParaSite" id="scf7180000422687.g9421"/>
    </source>
</evidence>
<feature type="region of interest" description="Disordered" evidence="3">
    <location>
        <begin position="1"/>
        <end position="21"/>
    </location>
</feature>
<proteinExistence type="inferred from homology"/>
<dbReference type="InterPro" id="IPR003175">
    <property type="entry name" value="CDI_dom"/>
</dbReference>
<keyword evidence="2" id="KW-0649">Protein kinase inhibitor</keyword>
<sequence>MDGLAKRSSRRSLFGSGRAPETDEWLKELENKNMEEKVKKWNFDFREDKPLDTNETSTSHIYEAVNEEKVTKQSNLKIGHEKLVKTTIISKAKECVPSTSELSDAHEEEKPTVSTSTLPSSSTSLPSPHKRLRKARRSEITPQKRKKVVSTSTTGIGRKRAKRGIKMEKDGFSYVPSPQFLSASQATKNRRNTKLEFCG</sequence>
<feature type="region of interest" description="Disordered" evidence="3">
    <location>
        <begin position="95"/>
        <end position="172"/>
    </location>
</feature>
<evidence type="ECO:0000256" key="2">
    <source>
        <dbReference type="ARBA" id="ARBA00023013"/>
    </source>
</evidence>
<dbReference type="Proteomes" id="UP000887560">
    <property type="component" value="Unplaced"/>
</dbReference>
<feature type="domain" description="Cyclin-dependent kinase inhibitor" evidence="4">
    <location>
        <begin position="12"/>
        <end position="52"/>
    </location>
</feature>
<dbReference type="Pfam" id="PF02234">
    <property type="entry name" value="CDI"/>
    <property type="match status" value="1"/>
</dbReference>
<evidence type="ECO:0000259" key="4">
    <source>
        <dbReference type="Pfam" id="PF02234"/>
    </source>
</evidence>